<dbReference type="GO" id="GO:0005634">
    <property type="term" value="C:nucleus"/>
    <property type="evidence" value="ECO:0007669"/>
    <property type="project" value="UniProtKB-SubCell"/>
</dbReference>
<evidence type="ECO:0000256" key="5">
    <source>
        <dbReference type="ARBA" id="ARBA00023163"/>
    </source>
</evidence>
<comment type="similarity">
    <text evidence="2">Belongs to the bZIP family.</text>
</comment>
<evidence type="ECO:0000259" key="9">
    <source>
        <dbReference type="PROSITE" id="PS50217"/>
    </source>
</evidence>
<dbReference type="Gene3D" id="1.20.5.170">
    <property type="match status" value="1"/>
</dbReference>
<evidence type="ECO:0000313" key="11">
    <source>
        <dbReference type="Proteomes" id="UP000789508"/>
    </source>
</evidence>
<keyword evidence="4" id="KW-0238">DNA-binding</keyword>
<dbReference type="CDD" id="cd14686">
    <property type="entry name" value="bZIP"/>
    <property type="match status" value="1"/>
</dbReference>
<reference evidence="10" key="1">
    <citation type="submission" date="2021-06" db="EMBL/GenBank/DDBJ databases">
        <authorList>
            <person name="Kallberg Y."/>
            <person name="Tangrot J."/>
            <person name="Rosling A."/>
        </authorList>
    </citation>
    <scope>NUCLEOTIDE SEQUENCE</scope>
    <source>
        <strain evidence="10">FL130A</strain>
    </source>
</reference>
<keyword evidence="5" id="KW-0804">Transcription</keyword>
<sequence length="337" mass="36874">MSSSSKASSSSENSLNETAWEEGMVTPQQLSVADSTVSQIDPVSIFYNATSATTAANATHSLDAKNDISSELDASVVSSNDRTSNKSASYITTPRTIQPVMLTTMNTVSSPVSENATSSDTPQSPEESSNGKKKQNGGRKRKAESLEEKEARARERVLRNRHAAQMSRDKKRRQLADLESQNALLKEDNIHLSKRIKLVEEENAALSIKLETISAQLAEIQSHLAVSEVTKLLLDGVRGSAASATLEKNTLALNDEVPAAARQVEEPLRDVDIANSFLSDLDVSASNTESTVADLLDSFLDYDWSAERRWLRSVKVKRGRGASNLKLVPRDWRKYPP</sequence>
<evidence type="ECO:0000256" key="4">
    <source>
        <dbReference type="ARBA" id="ARBA00023125"/>
    </source>
</evidence>
<keyword evidence="3" id="KW-0805">Transcription regulation</keyword>
<dbReference type="PANTHER" id="PTHR46714:SF6">
    <property type="entry name" value="TRANSCRIPTIONAL ACTIVATOR HAC1"/>
    <property type="match status" value="1"/>
</dbReference>
<evidence type="ECO:0000256" key="1">
    <source>
        <dbReference type="ARBA" id="ARBA00004123"/>
    </source>
</evidence>
<dbReference type="Proteomes" id="UP000789508">
    <property type="component" value="Unassembled WGS sequence"/>
</dbReference>
<dbReference type="InterPro" id="IPR044280">
    <property type="entry name" value="Hac1/HY5"/>
</dbReference>
<feature type="compositionally biased region" description="Basic and acidic residues" evidence="8">
    <location>
        <begin position="143"/>
        <end position="158"/>
    </location>
</feature>
<dbReference type="InterPro" id="IPR046347">
    <property type="entry name" value="bZIP_sf"/>
</dbReference>
<dbReference type="AlphaFoldDB" id="A0A9N8V6B4"/>
<comment type="caution">
    <text evidence="10">The sequence shown here is derived from an EMBL/GenBank/DDBJ whole genome shotgun (WGS) entry which is preliminary data.</text>
</comment>
<dbReference type="GO" id="GO:0003677">
    <property type="term" value="F:DNA binding"/>
    <property type="evidence" value="ECO:0007669"/>
    <property type="project" value="UniProtKB-KW"/>
</dbReference>
<dbReference type="InterPro" id="IPR004827">
    <property type="entry name" value="bZIP"/>
</dbReference>
<comment type="subcellular location">
    <subcellularLocation>
        <location evidence="1">Nucleus</location>
    </subcellularLocation>
</comment>
<dbReference type="SMART" id="SM00338">
    <property type="entry name" value="BRLZ"/>
    <property type="match status" value="1"/>
</dbReference>
<dbReference type="PANTHER" id="PTHR46714">
    <property type="entry name" value="TRANSCRIPTIONAL ACTIVATOR HAC1"/>
    <property type="match status" value="1"/>
</dbReference>
<gene>
    <name evidence="10" type="ORF">ALEPTO_LOCUS625</name>
</gene>
<keyword evidence="11" id="KW-1185">Reference proteome</keyword>
<feature type="domain" description="BZIP" evidence="9">
    <location>
        <begin position="150"/>
        <end position="213"/>
    </location>
</feature>
<keyword evidence="7" id="KW-0539">Nucleus</keyword>
<organism evidence="10 11">
    <name type="scientific">Ambispora leptoticha</name>
    <dbReference type="NCBI Taxonomy" id="144679"/>
    <lineage>
        <taxon>Eukaryota</taxon>
        <taxon>Fungi</taxon>
        <taxon>Fungi incertae sedis</taxon>
        <taxon>Mucoromycota</taxon>
        <taxon>Glomeromycotina</taxon>
        <taxon>Glomeromycetes</taxon>
        <taxon>Archaeosporales</taxon>
        <taxon>Ambisporaceae</taxon>
        <taxon>Ambispora</taxon>
    </lineage>
</organism>
<evidence type="ECO:0000256" key="8">
    <source>
        <dbReference type="SAM" id="MobiDB-lite"/>
    </source>
</evidence>
<dbReference type="GO" id="GO:0000981">
    <property type="term" value="F:DNA-binding transcription factor activity, RNA polymerase II-specific"/>
    <property type="evidence" value="ECO:0007669"/>
    <property type="project" value="InterPro"/>
</dbReference>
<feature type="compositionally biased region" description="Basic residues" evidence="8">
    <location>
        <begin position="131"/>
        <end position="142"/>
    </location>
</feature>
<accession>A0A9N8V6B4</accession>
<dbReference type="SUPFAM" id="SSF57959">
    <property type="entry name" value="Leucine zipper domain"/>
    <property type="match status" value="1"/>
</dbReference>
<protein>
    <submittedName>
        <fullName evidence="10">11758_t:CDS:1</fullName>
    </submittedName>
</protein>
<dbReference type="PROSITE" id="PS50217">
    <property type="entry name" value="BZIP"/>
    <property type="match status" value="1"/>
</dbReference>
<proteinExistence type="inferred from homology"/>
<keyword evidence="6" id="KW-0834">Unfolded protein response</keyword>
<dbReference type="EMBL" id="CAJVPS010000047">
    <property type="protein sequence ID" value="CAG8445231.1"/>
    <property type="molecule type" value="Genomic_DNA"/>
</dbReference>
<evidence type="ECO:0000256" key="3">
    <source>
        <dbReference type="ARBA" id="ARBA00023015"/>
    </source>
</evidence>
<feature type="compositionally biased region" description="Polar residues" evidence="8">
    <location>
        <begin position="110"/>
        <end position="128"/>
    </location>
</feature>
<feature type="compositionally biased region" description="Low complexity" evidence="8">
    <location>
        <begin position="1"/>
        <end position="14"/>
    </location>
</feature>
<feature type="region of interest" description="Disordered" evidence="8">
    <location>
        <begin position="1"/>
        <end position="22"/>
    </location>
</feature>
<evidence type="ECO:0000256" key="2">
    <source>
        <dbReference type="ARBA" id="ARBA00007163"/>
    </source>
</evidence>
<dbReference type="GO" id="GO:0045944">
    <property type="term" value="P:positive regulation of transcription by RNA polymerase II"/>
    <property type="evidence" value="ECO:0007669"/>
    <property type="project" value="InterPro"/>
</dbReference>
<dbReference type="OrthoDB" id="674948at2759"/>
<feature type="region of interest" description="Disordered" evidence="8">
    <location>
        <begin position="110"/>
        <end position="175"/>
    </location>
</feature>
<evidence type="ECO:0000313" key="10">
    <source>
        <dbReference type="EMBL" id="CAG8445231.1"/>
    </source>
</evidence>
<evidence type="ECO:0000256" key="6">
    <source>
        <dbReference type="ARBA" id="ARBA00023230"/>
    </source>
</evidence>
<dbReference type="GO" id="GO:0006986">
    <property type="term" value="P:response to unfolded protein"/>
    <property type="evidence" value="ECO:0007669"/>
    <property type="project" value="UniProtKB-KW"/>
</dbReference>
<evidence type="ECO:0000256" key="7">
    <source>
        <dbReference type="ARBA" id="ARBA00023242"/>
    </source>
</evidence>
<name>A0A9N8V6B4_9GLOM</name>